<keyword evidence="2" id="KW-0812">Transmembrane</keyword>
<evidence type="ECO:0000313" key="3">
    <source>
        <dbReference type="EMBL" id="GBP74686.1"/>
    </source>
</evidence>
<gene>
    <name evidence="3" type="ORF">EVAR_58952_1</name>
</gene>
<dbReference type="EMBL" id="BGZK01001218">
    <property type="protein sequence ID" value="GBP74686.1"/>
    <property type="molecule type" value="Genomic_DNA"/>
</dbReference>
<sequence length="149" mass="17075">MISLIKRYTVVEYYSLYFIIILAFTPALLKPEPRWRNPDRWRNPNDKPDGQQNRGSRSGEIEIENDTKSRAAVTSYSWLVGSKNYKTLLMIKAIVVKMMHAIVQANVTCFATEFLHGLDKSVIIVHPLRILTLIAVDQQPPSTRPSTYP</sequence>
<evidence type="ECO:0000256" key="1">
    <source>
        <dbReference type="SAM" id="MobiDB-lite"/>
    </source>
</evidence>
<keyword evidence="4" id="KW-1185">Reference proteome</keyword>
<dbReference type="AlphaFoldDB" id="A0A4C1YEY3"/>
<name>A0A4C1YEY3_EUMVA</name>
<accession>A0A4C1YEY3</accession>
<reference evidence="3 4" key="1">
    <citation type="journal article" date="2019" name="Commun. Biol.">
        <title>The bagworm genome reveals a unique fibroin gene that provides high tensile strength.</title>
        <authorList>
            <person name="Kono N."/>
            <person name="Nakamura H."/>
            <person name="Ohtoshi R."/>
            <person name="Tomita M."/>
            <person name="Numata K."/>
            <person name="Arakawa K."/>
        </authorList>
    </citation>
    <scope>NUCLEOTIDE SEQUENCE [LARGE SCALE GENOMIC DNA]</scope>
</reference>
<proteinExistence type="predicted"/>
<protein>
    <submittedName>
        <fullName evidence="3">Uncharacterized protein</fullName>
    </submittedName>
</protein>
<keyword evidence="2" id="KW-1133">Transmembrane helix</keyword>
<feature type="transmembrane region" description="Helical" evidence="2">
    <location>
        <begin position="13"/>
        <end position="29"/>
    </location>
</feature>
<dbReference type="Proteomes" id="UP000299102">
    <property type="component" value="Unassembled WGS sequence"/>
</dbReference>
<keyword evidence="2" id="KW-0472">Membrane</keyword>
<organism evidence="3 4">
    <name type="scientific">Eumeta variegata</name>
    <name type="common">Bagworm moth</name>
    <name type="synonym">Eumeta japonica</name>
    <dbReference type="NCBI Taxonomy" id="151549"/>
    <lineage>
        <taxon>Eukaryota</taxon>
        <taxon>Metazoa</taxon>
        <taxon>Ecdysozoa</taxon>
        <taxon>Arthropoda</taxon>
        <taxon>Hexapoda</taxon>
        <taxon>Insecta</taxon>
        <taxon>Pterygota</taxon>
        <taxon>Neoptera</taxon>
        <taxon>Endopterygota</taxon>
        <taxon>Lepidoptera</taxon>
        <taxon>Glossata</taxon>
        <taxon>Ditrysia</taxon>
        <taxon>Tineoidea</taxon>
        <taxon>Psychidae</taxon>
        <taxon>Oiketicinae</taxon>
        <taxon>Eumeta</taxon>
    </lineage>
</organism>
<feature type="compositionally biased region" description="Basic and acidic residues" evidence="1">
    <location>
        <begin position="35"/>
        <end position="49"/>
    </location>
</feature>
<comment type="caution">
    <text evidence="3">The sequence shown here is derived from an EMBL/GenBank/DDBJ whole genome shotgun (WGS) entry which is preliminary data.</text>
</comment>
<evidence type="ECO:0000313" key="4">
    <source>
        <dbReference type="Proteomes" id="UP000299102"/>
    </source>
</evidence>
<feature type="region of interest" description="Disordered" evidence="1">
    <location>
        <begin position="35"/>
        <end position="60"/>
    </location>
</feature>
<evidence type="ECO:0000256" key="2">
    <source>
        <dbReference type="SAM" id="Phobius"/>
    </source>
</evidence>